<accession>A0A6G9AD04</accession>
<evidence type="ECO:0000256" key="1">
    <source>
        <dbReference type="ARBA" id="ARBA00004651"/>
    </source>
</evidence>
<gene>
    <name evidence="8" type="ORF">HAV00_29940</name>
</gene>
<evidence type="ECO:0000256" key="4">
    <source>
        <dbReference type="ARBA" id="ARBA00022989"/>
    </source>
</evidence>
<name>A0A6G9AD04_9BRAD</name>
<organism evidence="8 9">
    <name type="scientific">Bradyrhizobium symbiodeficiens</name>
    <dbReference type="NCBI Taxonomy" id="1404367"/>
    <lineage>
        <taxon>Bacteria</taxon>
        <taxon>Pseudomonadati</taxon>
        <taxon>Pseudomonadota</taxon>
        <taxon>Alphaproteobacteria</taxon>
        <taxon>Hyphomicrobiales</taxon>
        <taxon>Nitrobacteraceae</taxon>
        <taxon>Bradyrhizobium</taxon>
    </lineage>
</organism>
<feature type="domain" description="Cytochrome b561 bacterial/Ni-hydrogenase" evidence="7">
    <location>
        <begin position="21"/>
        <end position="182"/>
    </location>
</feature>
<feature type="transmembrane region" description="Helical" evidence="6">
    <location>
        <begin position="149"/>
        <end position="169"/>
    </location>
</feature>
<keyword evidence="4 6" id="KW-1133">Transmembrane helix</keyword>
<evidence type="ECO:0000256" key="5">
    <source>
        <dbReference type="ARBA" id="ARBA00023136"/>
    </source>
</evidence>
<comment type="subcellular location">
    <subcellularLocation>
        <location evidence="1">Cell membrane</location>
        <topology evidence="1">Multi-pass membrane protein</topology>
    </subcellularLocation>
</comment>
<dbReference type="GO" id="GO:0005886">
    <property type="term" value="C:plasma membrane"/>
    <property type="evidence" value="ECO:0007669"/>
    <property type="project" value="UniProtKB-SubCell"/>
</dbReference>
<dbReference type="EMBL" id="CP050066">
    <property type="protein sequence ID" value="QIP10204.1"/>
    <property type="molecule type" value="Genomic_DNA"/>
</dbReference>
<protein>
    <submittedName>
        <fullName evidence="8">Cytochrome b/b6 domain-containing protein</fullName>
    </submittedName>
</protein>
<dbReference type="GO" id="GO:0022904">
    <property type="term" value="P:respiratory electron transport chain"/>
    <property type="evidence" value="ECO:0007669"/>
    <property type="project" value="InterPro"/>
</dbReference>
<dbReference type="RefSeq" id="WP_166469562.1">
    <property type="nucleotide sequence ID" value="NZ_CP050066.2"/>
</dbReference>
<feature type="transmembrane region" description="Helical" evidence="6">
    <location>
        <begin position="109"/>
        <end position="129"/>
    </location>
</feature>
<evidence type="ECO:0000256" key="2">
    <source>
        <dbReference type="ARBA" id="ARBA00022475"/>
    </source>
</evidence>
<dbReference type="PANTHER" id="PTHR30485">
    <property type="entry name" value="NI/FE-HYDROGENASE 1 B-TYPE CYTOCHROME SUBUNIT"/>
    <property type="match status" value="1"/>
</dbReference>
<proteinExistence type="predicted"/>
<dbReference type="Gene3D" id="1.20.950.20">
    <property type="entry name" value="Transmembrane di-heme cytochromes, Chain C"/>
    <property type="match status" value="1"/>
</dbReference>
<dbReference type="AlphaFoldDB" id="A0A6G9AD04"/>
<keyword evidence="2" id="KW-1003">Cell membrane</keyword>
<evidence type="ECO:0000313" key="9">
    <source>
        <dbReference type="Proteomes" id="UP000500895"/>
    </source>
</evidence>
<dbReference type="InterPro" id="IPR051542">
    <property type="entry name" value="Hydrogenase_cytochrome"/>
</dbReference>
<feature type="transmembrane region" description="Helical" evidence="6">
    <location>
        <begin position="50"/>
        <end position="71"/>
    </location>
</feature>
<dbReference type="GO" id="GO:0009055">
    <property type="term" value="F:electron transfer activity"/>
    <property type="evidence" value="ECO:0007669"/>
    <property type="project" value="InterPro"/>
</dbReference>
<evidence type="ECO:0000256" key="6">
    <source>
        <dbReference type="SAM" id="Phobius"/>
    </source>
</evidence>
<evidence type="ECO:0000259" key="7">
    <source>
        <dbReference type="Pfam" id="PF01292"/>
    </source>
</evidence>
<dbReference type="InterPro" id="IPR016174">
    <property type="entry name" value="Di-haem_cyt_TM"/>
</dbReference>
<dbReference type="Proteomes" id="UP000500895">
    <property type="component" value="Chromosome"/>
</dbReference>
<dbReference type="SUPFAM" id="SSF81342">
    <property type="entry name" value="Transmembrane di-heme cytochromes"/>
    <property type="match status" value="1"/>
</dbReference>
<keyword evidence="3 6" id="KW-0812">Transmembrane</keyword>
<dbReference type="GO" id="GO:0020037">
    <property type="term" value="F:heme binding"/>
    <property type="evidence" value="ECO:0007669"/>
    <property type="project" value="TreeGrafter"/>
</dbReference>
<dbReference type="InterPro" id="IPR011577">
    <property type="entry name" value="Cyt_b561_bac/Ni-Hgenase"/>
</dbReference>
<dbReference type="Pfam" id="PF01292">
    <property type="entry name" value="Ni_hydr_CYTB"/>
    <property type="match status" value="1"/>
</dbReference>
<sequence>MNVIHDAIVAGGEKPPAAVKVWDPFVRVFHWSLAGLFLLAYATGDEIENVHIAAGYTIAGLLGLRIVWGFVGPRHARFSDFVRSPRAVLAYARDVALLRAPRYLGHNPAGGAMVVALIVMLIGTCATGYMMTTGSFWGAKWVEEVHETFANLTIGLVVVHVIGVLVASFEHRENLVKAMITGRKRPS</sequence>
<dbReference type="PANTHER" id="PTHR30485:SF2">
    <property type="entry name" value="BLL0597 PROTEIN"/>
    <property type="match status" value="1"/>
</dbReference>
<evidence type="ECO:0000313" key="8">
    <source>
        <dbReference type="EMBL" id="QIP10204.1"/>
    </source>
</evidence>
<evidence type="ECO:0000256" key="3">
    <source>
        <dbReference type="ARBA" id="ARBA00022692"/>
    </source>
</evidence>
<keyword evidence="5 6" id="KW-0472">Membrane</keyword>
<reference evidence="8 9" key="1">
    <citation type="journal article" date="2020" name="Int. J. Syst. Evol. Microbiol.">
        <title>Description and complete genome sequences of Bradyrhizobium symbiodeficiens sp. nov., a non-symbiotic bacterium associated with legumes native to Canada.</title>
        <authorList>
            <person name="Bromfield E.S.P."/>
            <person name="Cloutier S."/>
            <person name="Nguyen H.D.T."/>
        </authorList>
    </citation>
    <scope>NUCLEOTIDE SEQUENCE [LARGE SCALE GENOMIC DNA]</scope>
    <source>
        <strain evidence="8 9">101S1MB</strain>
    </source>
</reference>